<dbReference type="CDD" id="cd00397">
    <property type="entry name" value="DNA_BRE_C"/>
    <property type="match status" value="1"/>
</dbReference>
<reference evidence="8 9" key="1">
    <citation type="submission" date="2023-07" db="EMBL/GenBank/DDBJ databases">
        <title>Sorghum-associated microbial communities from plants grown in Nebraska, USA.</title>
        <authorList>
            <person name="Schachtman D."/>
        </authorList>
    </citation>
    <scope>NUCLEOTIDE SEQUENCE [LARGE SCALE GENOMIC DNA]</scope>
    <source>
        <strain evidence="8 9">DS1316</strain>
    </source>
</reference>
<dbReference type="PROSITE" id="PS51900">
    <property type="entry name" value="CB"/>
    <property type="match status" value="1"/>
</dbReference>
<evidence type="ECO:0000256" key="2">
    <source>
        <dbReference type="ARBA" id="ARBA00023125"/>
    </source>
</evidence>
<evidence type="ECO:0000256" key="5">
    <source>
        <dbReference type="SAM" id="MobiDB-lite"/>
    </source>
</evidence>
<dbReference type="RefSeq" id="WP_310126042.1">
    <property type="nucleotide sequence ID" value="NZ_JAVDRP010000016.1"/>
</dbReference>
<evidence type="ECO:0000259" key="6">
    <source>
        <dbReference type="PROSITE" id="PS51898"/>
    </source>
</evidence>
<dbReference type="Pfam" id="PF00589">
    <property type="entry name" value="Phage_integrase"/>
    <property type="match status" value="1"/>
</dbReference>
<protein>
    <submittedName>
        <fullName evidence="8">Integrase</fullName>
    </submittedName>
</protein>
<name>A0ABU1LZR3_9BURK</name>
<dbReference type="Gene3D" id="1.10.150.130">
    <property type="match status" value="1"/>
</dbReference>
<sequence length="958" mass="103833">MANQPQTVTVAPPRTYARTDFTALRAFVQRIPPATIARLYYDPEFAPHAATPEAMERYLRAMRDDLVHLAQLHGSPVLAGHLKASARQHGSAKLTAVTLRMVEDASRLAVAVPRATHPVGLWFRPLIARRLTGEGITTLGELVAFCNRRGGSWWRSVPRVGLLRARILVAWLRRHAGSLAVTVDADVDATEPLAAPVAIHVALAPAGEAGPSSGPLAPLERIALPHRLSGGEGPHGTGQRGVNRAPGLCYLQAQHDLDAIRSYLHRYTDRPQALRAYTRELERLLLWAVTERGAALSSLSVDDCNAYKAFLAAPAERFVGPRTARNSPRWRPFAPDGLTPGSQKYAVVVLRAAFDWLVKVRYLAGNPWVAVTDPATDTPEYAIRIDRALPLQLWTKVRVGLDGRSGSLGPSGPQWRAAKAAILLMGDSGLRITEATLARRERLGYLQADGDTPAGWTLQVLGKGRKQRSVPVSTAALAALRAHWADRGLDFNDPPATTPLIKPVDIPPTPAAQRRHAAGSAEPAGYSSNGLRGLVSWAFDQLQETLDLTGDERRHLAGSTPHALRHTFGTQAVAANVPPDVAQKVLGHASLATTTIYAQAETKRVRRELAGYFEQMQALTTPVTATAGAVENALASAHGTVPPPAEAPAGDTGPVPPGLPSVVEQIARVRLTLQVQASSDRLAGRVRGELERWILETGDAETVEPGVVLLTIAYGQEILLDMEVEALLDDISIEAQDRNCTCAIVAQWGERRWTHSGLPDERSTWDVIPLPESGKPAVSPPRIWRVRVSLLGVAPAIWRRIEIPADISLAGLHGMLQAAMGWGDMHRYGFGLYGFPERVDLDVDRADGVRLLNVCQPGDTIGYTYDMGDDWHHAVEIEAEVPPSPRIRYPRCVAGRRACPPEDCGGPPGYAHLLRTLAGRRTGARRELLDWLGGSFDPDAFRVAEVNARLANIGSGWE</sequence>
<dbReference type="InterPro" id="IPR010998">
    <property type="entry name" value="Integrase_recombinase_N"/>
</dbReference>
<evidence type="ECO:0000256" key="1">
    <source>
        <dbReference type="ARBA" id="ARBA00022908"/>
    </source>
</evidence>
<comment type="caution">
    <text evidence="8">The sequence shown here is derived from an EMBL/GenBank/DDBJ whole genome shotgun (WGS) entry which is preliminary data.</text>
</comment>
<dbReference type="SUPFAM" id="SSF56349">
    <property type="entry name" value="DNA breaking-rejoining enzymes"/>
    <property type="match status" value="1"/>
</dbReference>
<dbReference type="PANTHER" id="PTHR41878:SF1">
    <property type="entry name" value="TNPR PROTEIN"/>
    <property type="match status" value="1"/>
</dbReference>
<dbReference type="InterPro" id="IPR002104">
    <property type="entry name" value="Integrase_catalytic"/>
</dbReference>
<organism evidence="8 9">
    <name type="scientific">Paraburkholderia terricola</name>
    <dbReference type="NCBI Taxonomy" id="169427"/>
    <lineage>
        <taxon>Bacteria</taxon>
        <taxon>Pseudomonadati</taxon>
        <taxon>Pseudomonadota</taxon>
        <taxon>Betaproteobacteria</taxon>
        <taxon>Burkholderiales</taxon>
        <taxon>Burkholderiaceae</taxon>
        <taxon>Paraburkholderia</taxon>
    </lineage>
</organism>
<keyword evidence="1" id="KW-0229">DNA integration</keyword>
<dbReference type="PANTHER" id="PTHR41878">
    <property type="entry name" value="LEXA REPRESSOR-RELATED"/>
    <property type="match status" value="1"/>
</dbReference>
<evidence type="ECO:0000313" key="8">
    <source>
        <dbReference type="EMBL" id="MDR6412236.1"/>
    </source>
</evidence>
<dbReference type="Gene3D" id="1.10.443.10">
    <property type="entry name" value="Intergrase catalytic core"/>
    <property type="match status" value="1"/>
</dbReference>
<dbReference type="EMBL" id="JAVDRP010000016">
    <property type="protein sequence ID" value="MDR6412236.1"/>
    <property type="molecule type" value="Genomic_DNA"/>
</dbReference>
<accession>A0ABU1LZR3</accession>
<dbReference type="InterPro" id="IPR022169">
    <property type="entry name" value="DUF3701"/>
</dbReference>
<evidence type="ECO:0000259" key="7">
    <source>
        <dbReference type="PROSITE" id="PS51900"/>
    </source>
</evidence>
<feature type="domain" description="Core-binding (CB)" evidence="7">
    <location>
        <begin position="254"/>
        <end position="358"/>
    </location>
</feature>
<evidence type="ECO:0000256" key="4">
    <source>
        <dbReference type="PROSITE-ProRule" id="PRU01248"/>
    </source>
</evidence>
<proteinExistence type="predicted"/>
<dbReference type="InterPro" id="IPR013762">
    <property type="entry name" value="Integrase-like_cat_sf"/>
</dbReference>
<dbReference type="InterPro" id="IPR012912">
    <property type="entry name" value="Plasmid_pRiA4b_Orf3-like"/>
</dbReference>
<keyword evidence="9" id="KW-1185">Reference proteome</keyword>
<dbReference type="Proteomes" id="UP001264340">
    <property type="component" value="Unassembled WGS sequence"/>
</dbReference>
<evidence type="ECO:0000256" key="3">
    <source>
        <dbReference type="ARBA" id="ARBA00023172"/>
    </source>
</evidence>
<keyword evidence="2 4" id="KW-0238">DNA-binding</keyword>
<dbReference type="SUPFAM" id="SSF159941">
    <property type="entry name" value="MM3350-like"/>
    <property type="match status" value="1"/>
</dbReference>
<evidence type="ECO:0000313" key="9">
    <source>
        <dbReference type="Proteomes" id="UP001264340"/>
    </source>
</evidence>
<gene>
    <name evidence="8" type="ORF">J2804_005671</name>
</gene>
<feature type="domain" description="Tyr recombinase" evidence="6">
    <location>
        <begin position="384"/>
        <end position="610"/>
    </location>
</feature>
<dbReference type="Gene3D" id="3.10.290.30">
    <property type="entry name" value="MM3350-like"/>
    <property type="match status" value="1"/>
</dbReference>
<dbReference type="Pfam" id="PF12482">
    <property type="entry name" value="DUF3701"/>
    <property type="match status" value="1"/>
</dbReference>
<dbReference type="InterPro" id="IPR044068">
    <property type="entry name" value="CB"/>
</dbReference>
<dbReference type="InterPro" id="IPR024047">
    <property type="entry name" value="MM3350-like_sf"/>
</dbReference>
<keyword evidence="3" id="KW-0233">DNA recombination</keyword>
<feature type="region of interest" description="Disordered" evidence="5">
    <location>
        <begin position="500"/>
        <end position="525"/>
    </location>
</feature>
<dbReference type="PROSITE" id="PS51898">
    <property type="entry name" value="TYR_RECOMBINASE"/>
    <property type="match status" value="1"/>
</dbReference>
<dbReference type="InterPro" id="IPR011010">
    <property type="entry name" value="DNA_brk_join_enz"/>
</dbReference>
<dbReference type="Pfam" id="PF07929">
    <property type="entry name" value="PRiA4_ORF3"/>
    <property type="match status" value="1"/>
</dbReference>